<protein>
    <submittedName>
        <fullName evidence="2">Uncharacterized protein</fullName>
    </submittedName>
</protein>
<gene>
    <name evidence="2" type="ORF">QG37_03710</name>
</gene>
<keyword evidence="1" id="KW-0472">Membrane</keyword>
<name>A0A0L0NZH5_CANAR</name>
<dbReference type="Proteomes" id="UP000037122">
    <property type="component" value="Unassembled WGS sequence"/>
</dbReference>
<organism evidence="2 3">
    <name type="scientific">Candidozyma auris</name>
    <name type="common">Yeast</name>
    <name type="synonym">Candida auris</name>
    <dbReference type="NCBI Taxonomy" id="498019"/>
    <lineage>
        <taxon>Eukaryota</taxon>
        <taxon>Fungi</taxon>
        <taxon>Dikarya</taxon>
        <taxon>Ascomycota</taxon>
        <taxon>Saccharomycotina</taxon>
        <taxon>Pichiomycetes</taxon>
        <taxon>Metschnikowiaceae</taxon>
        <taxon>Candidozyma</taxon>
    </lineage>
</organism>
<comment type="caution">
    <text evidence="2">The sequence shown here is derived from an EMBL/GenBank/DDBJ whole genome shotgun (WGS) entry which is preliminary data.</text>
</comment>
<feature type="transmembrane region" description="Helical" evidence="1">
    <location>
        <begin position="35"/>
        <end position="53"/>
    </location>
</feature>
<sequence>MTTNEQILVAASGALLLCELVVVFCFRGLPLPYFAALNVFFLAYSWILLSWVWKNRRARLQAGPEGEPLVSRLEETA</sequence>
<reference evidence="3" key="1">
    <citation type="journal article" date="2015" name="BMC Genomics">
        <title>Draft genome of a commonly misdiagnosed multidrug resistant pathogen Candida auris.</title>
        <authorList>
            <person name="Chatterjee S."/>
            <person name="Alampalli S.V."/>
            <person name="Nageshan R.K."/>
            <person name="Chettiar S.T."/>
            <person name="Joshi S."/>
            <person name="Tatu U.S."/>
        </authorList>
    </citation>
    <scope>NUCLEOTIDE SEQUENCE [LARGE SCALE GENOMIC DNA]</scope>
    <source>
        <strain evidence="3">6684</strain>
    </source>
</reference>
<feature type="transmembrane region" description="Helical" evidence="1">
    <location>
        <begin position="7"/>
        <end position="29"/>
    </location>
</feature>
<evidence type="ECO:0000313" key="3">
    <source>
        <dbReference type="Proteomes" id="UP000037122"/>
    </source>
</evidence>
<keyword evidence="1" id="KW-1133">Transmembrane helix</keyword>
<accession>A0A0L0NZH5</accession>
<dbReference type="EMBL" id="LGST01000023">
    <property type="protein sequence ID" value="KND99557.1"/>
    <property type="molecule type" value="Genomic_DNA"/>
</dbReference>
<evidence type="ECO:0000313" key="2">
    <source>
        <dbReference type="EMBL" id="KND99557.1"/>
    </source>
</evidence>
<dbReference type="VEuPathDB" id="FungiDB:QG37_03710"/>
<keyword evidence="1" id="KW-0812">Transmembrane</keyword>
<proteinExistence type="predicted"/>
<dbReference type="AlphaFoldDB" id="A0A0L0NZH5"/>
<evidence type="ECO:0000256" key="1">
    <source>
        <dbReference type="SAM" id="Phobius"/>
    </source>
</evidence>